<evidence type="ECO:0000259" key="8">
    <source>
        <dbReference type="Pfam" id="PF18137"/>
    </source>
</evidence>
<protein>
    <submittedName>
        <fullName evidence="9">Uncharacterized protein</fullName>
    </submittedName>
</protein>
<feature type="compositionally biased region" description="Acidic residues" evidence="6">
    <location>
        <begin position="679"/>
        <end position="693"/>
    </location>
</feature>
<proteinExistence type="inferred from homology"/>
<feature type="domain" description="Origin recognition complex subunit 3 winged helix C-terminal" evidence="8">
    <location>
        <begin position="558"/>
        <end position="731"/>
    </location>
</feature>
<dbReference type="GO" id="GO:0005664">
    <property type="term" value="C:nuclear origin of replication recognition complex"/>
    <property type="evidence" value="ECO:0007669"/>
    <property type="project" value="InterPro"/>
</dbReference>
<dbReference type="GO" id="GO:0031261">
    <property type="term" value="C:DNA replication preinitiation complex"/>
    <property type="evidence" value="ECO:0007669"/>
    <property type="project" value="TreeGrafter"/>
</dbReference>
<evidence type="ECO:0000256" key="2">
    <source>
        <dbReference type="ARBA" id="ARBA00010977"/>
    </source>
</evidence>
<dbReference type="Proteomes" id="UP000256964">
    <property type="component" value="Unassembled WGS sequence"/>
</dbReference>
<organism evidence="9 10">
    <name type="scientific">Lentinus brumalis</name>
    <dbReference type="NCBI Taxonomy" id="2498619"/>
    <lineage>
        <taxon>Eukaryota</taxon>
        <taxon>Fungi</taxon>
        <taxon>Dikarya</taxon>
        <taxon>Basidiomycota</taxon>
        <taxon>Agaricomycotina</taxon>
        <taxon>Agaricomycetes</taxon>
        <taxon>Polyporales</taxon>
        <taxon>Polyporaceae</taxon>
        <taxon>Lentinus</taxon>
    </lineage>
</organism>
<sequence length="735" mass="81926">MKELDDSSKACIYIPPGQVEDEEHQMSFDVEEEDDGYETRMRAYNAAWQKCLDRVRSILKALNASVVENVVELISGAYEDILPGLPYPELPVVALYGATSALLEDLMYHIQSSQSSENDFGHRPNHPTLQIHLYPSECSNIPNMMRALVTSFVDRESSSKRKATSLASYDINLLRAWYTAQESRPRLAVFLHEFEKFDASVIKDVLYICSMHVPHLPLVFVLVMASPPTPSYLHSAYPRSTLALLRVGQVLAPTGLATVNEVLTKTFFEANFEPDVMPGPGALEYIVDFASRHNASPDAVLTMLQLVHMKHFTLPLSIFVHNSLLGESSPRNAERVLGSSPAFHSVADALHAHLLASPADARPQTATQVLDYVTTARAAFHRAARRMRVAFTIARIAEHVALGESSNMLLGGRSAEGRAARLNGLKMLGAVLRGQAHSQVRYVCMAVRKLSAGKLHTLVQELHAFLYGLENPAIRRDEEDARLWIVKTLNECPQDAEDVQDPDAPIVQDATTKELAKSVGDWLQEYIVLIRLDECTLWDIWYTGASPFPSELINPAPRPTVIAALLHPEDFIRAHGNLAGASVTKEDLTEDPELWELPDTSIAFRRYVDAGRMVNVFDWFESFAVILDDQRKHLKRRAAANNHSTPVRTNGKGKPARGSSKGKGKGRAANGDSTHVEDGGESSEESMDEEEEEQWKNEVQARFIRALHELDYMGFVKHTGRKPDHVIRTIYDVPD</sequence>
<dbReference type="GO" id="GO:0003688">
    <property type="term" value="F:DNA replication origin binding"/>
    <property type="evidence" value="ECO:0007669"/>
    <property type="project" value="TreeGrafter"/>
</dbReference>
<keyword evidence="10" id="KW-1185">Reference proteome</keyword>
<dbReference type="InterPro" id="IPR020795">
    <property type="entry name" value="ORC3"/>
</dbReference>
<comment type="subcellular location">
    <subcellularLocation>
        <location evidence="1">Nucleus</location>
    </subcellularLocation>
</comment>
<keyword evidence="3" id="KW-0235">DNA replication</keyword>
<evidence type="ECO:0000313" key="9">
    <source>
        <dbReference type="EMBL" id="RDX56019.1"/>
    </source>
</evidence>
<dbReference type="Pfam" id="PF07034">
    <property type="entry name" value="ORC3_N"/>
    <property type="match status" value="1"/>
</dbReference>
<dbReference type="CDD" id="cd20704">
    <property type="entry name" value="Orc3"/>
    <property type="match status" value="1"/>
</dbReference>
<dbReference type="Pfam" id="PF18137">
    <property type="entry name" value="WHD_ORC"/>
    <property type="match status" value="1"/>
</dbReference>
<evidence type="ECO:0000256" key="3">
    <source>
        <dbReference type="ARBA" id="ARBA00022705"/>
    </source>
</evidence>
<evidence type="ECO:0000256" key="1">
    <source>
        <dbReference type="ARBA" id="ARBA00004123"/>
    </source>
</evidence>
<dbReference type="STRING" id="139420.A0A371DTZ4"/>
<name>A0A371DTZ4_9APHY</name>
<dbReference type="PANTHER" id="PTHR12748">
    <property type="entry name" value="ORIGIN RECOGNITION COMPLEX SUBUNIT 3"/>
    <property type="match status" value="1"/>
</dbReference>
<dbReference type="AlphaFoldDB" id="A0A371DTZ4"/>
<comment type="similarity">
    <text evidence="2">Belongs to the ORC3 family.</text>
</comment>
<evidence type="ECO:0000256" key="6">
    <source>
        <dbReference type="SAM" id="MobiDB-lite"/>
    </source>
</evidence>
<keyword evidence="5" id="KW-0539">Nucleus</keyword>
<dbReference type="GO" id="GO:0005656">
    <property type="term" value="C:nuclear pre-replicative complex"/>
    <property type="evidence" value="ECO:0007669"/>
    <property type="project" value="TreeGrafter"/>
</dbReference>
<dbReference type="PANTHER" id="PTHR12748:SF0">
    <property type="entry name" value="ORIGIN RECOGNITION COMPLEX SUBUNIT 3"/>
    <property type="match status" value="1"/>
</dbReference>
<feature type="domain" description="Origin recognition complex subunit 3 N-terminal" evidence="7">
    <location>
        <begin position="8"/>
        <end position="319"/>
    </location>
</feature>
<dbReference type="InterPro" id="IPR040855">
    <property type="entry name" value="ORC_WH_C"/>
</dbReference>
<dbReference type="GO" id="GO:0006270">
    <property type="term" value="P:DNA replication initiation"/>
    <property type="evidence" value="ECO:0007669"/>
    <property type="project" value="TreeGrafter"/>
</dbReference>
<gene>
    <name evidence="9" type="ORF">OH76DRAFT_1427449</name>
</gene>
<keyword evidence="4" id="KW-0238">DNA-binding</keyword>
<dbReference type="InterPro" id="IPR045667">
    <property type="entry name" value="ORC3_N"/>
</dbReference>
<evidence type="ECO:0000313" key="10">
    <source>
        <dbReference type="Proteomes" id="UP000256964"/>
    </source>
</evidence>
<accession>A0A371DTZ4</accession>
<evidence type="ECO:0000259" key="7">
    <source>
        <dbReference type="Pfam" id="PF07034"/>
    </source>
</evidence>
<feature type="region of interest" description="Disordered" evidence="6">
    <location>
        <begin position="637"/>
        <end position="697"/>
    </location>
</feature>
<dbReference type="EMBL" id="KZ857381">
    <property type="protein sequence ID" value="RDX56019.1"/>
    <property type="molecule type" value="Genomic_DNA"/>
</dbReference>
<evidence type="ECO:0000256" key="4">
    <source>
        <dbReference type="ARBA" id="ARBA00023125"/>
    </source>
</evidence>
<dbReference type="OrthoDB" id="10265211at2759"/>
<evidence type="ECO:0000256" key="5">
    <source>
        <dbReference type="ARBA" id="ARBA00023242"/>
    </source>
</evidence>
<reference evidence="9 10" key="1">
    <citation type="journal article" date="2018" name="Biotechnol. Biofuels">
        <title>Integrative visual omics of the white-rot fungus Polyporus brumalis exposes the biotechnological potential of its oxidative enzymes for delignifying raw plant biomass.</title>
        <authorList>
            <person name="Miyauchi S."/>
            <person name="Rancon A."/>
            <person name="Drula E."/>
            <person name="Hage H."/>
            <person name="Chaduli D."/>
            <person name="Favel A."/>
            <person name="Grisel S."/>
            <person name="Henrissat B."/>
            <person name="Herpoel-Gimbert I."/>
            <person name="Ruiz-Duenas F.J."/>
            <person name="Chevret D."/>
            <person name="Hainaut M."/>
            <person name="Lin J."/>
            <person name="Wang M."/>
            <person name="Pangilinan J."/>
            <person name="Lipzen A."/>
            <person name="Lesage-Meessen L."/>
            <person name="Navarro D."/>
            <person name="Riley R."/>
            <person name="Grigoriev I.V."/>
            <person name="Zhou S."/>
            <person name="Raouche S."/>
            <person name="Rosso M.N."/>
        </authorList>
    </citation>
    <scope>NUCLEOTIDE SEQUENCE [LARGE SCALE GENOMIC DNA]</scope>
    <source>
        <strain evidence="9 10">BRFM 1820</strain>
    </source>
</reference>